<sequence length="129" mass="14338">MLLECRNQNVSHGILVNVMAGFEDVLKLGRLVEKLTTVAGYQQVPVPQWPLLAYMSCGLEHEEETDEEIDEANMSDHSNGLDCKSNGGKMTVDRPRPILMFVEEKGQDPFQLKRATQDSVTIAAPSFTS</sequence>
<dbReference type="WBParaSite" id="MBELARI_LOCUS13585">
    <property type="protein sequence ID" value="MBELARI_LOCUS13585"/>
    <property type="gene ID" value="MBELARI_LOCUS13585"/>
</dbReference>
<feature type="region of interest" description="Disordered" evidence="1">
    <location>
        <begin position="62"/>
        <end position="89"/>
    </location>
</feature>
<reference evidence="3" key="1">
    <citation type="submission" date="2024-02" db="UniProtKB">
        <authorList>
            <consortium name="WormBaseParasite"/>
        </authorList>
    </citation>
    <scope>IDENTIFICATION</scope>
</reference>
<accession>A0AAF3EHU4</accession>
<organism evidence="2 3">
    <name type="scientific">Mesorhabditis belari</name>
    <dbReference type="NCBI Taxonomy" id="2138241"/>
    <lineage>
        <taxon>Eukaryota</taxon>
        <taxon>Metazoa</taxon>
        <taxon>Ecdysozoa</taxon>
        <taxon>Nematoda</taxon>
        <taxon>Chromadorea</taxon>
        <taxon>Rhabditida</taxon>
        <taxon>Rhabditina</taxon>
        <taxon>Rhabditomorpha</taxon>
        <taxon>Rhabditoidea</taxon>
        <taxon>Rhabditidae</taxon>
        <taxon>Mesorhabditinae</taxon>
        <taxon>Mesorhabditis</taxon>
    </lineage>
</organism>
<evidence type="ECO:0000256" key="1">
    <source>
        <dbReference type="SAM" id="MobiDB-lite"/>
    </source>
</evidence>
<dbReference type="AlphaFoldDB" id="A0AAF3EHU4"/>
<protein>
    <submittedName>
        <fullName evidence="3">Uncharacterized protein</fullName>
    </submittedName>
</protein>
<feature type="compositionally biased region" description="Acidic residues" evidence="1">
    <location>
        <begin position="62"/>
        <end position="73"/>
    </location>
</feature>
<evidence type="ECO:0000313" key="2">
    <source>
        <dbReference type="Proteomes" id="UP000887575"/>
    </source>
</evidence>
<keyword evidence="2" id="KW-1185">Reference proteome</keyword>
<proteinExistence type="predicted"/>
<dbReference type="Proteomes" id="UP000887575">
    <property type="component" value="Unassembled WGS sequence"/>
</dbReference>
<evidence type="ECO:0000313" key="3">
    <source>
        <dbReference type="WBParaSite" id="MBELARI_LOCUS13585"/>
    </source>
</evidence>
<name>A0AAF3EHU4_9BILA</name>